<dbReference type="RefSeq" id="WP_310028187.1">
    <property type="nucleotide sequence ID" value="NZ_JAVDVI010000018.1"/>
</dbReference>
<dbReference type="Pfam" id="PF13585">
    <property type="entry name" value="CHU_C"/>
    <property type="match status" value="1"/>
</dbReference>
<dbReference type="InterPro" id="IPR026341">
    <property type="entry name" value="T9SS_type_B"/>
</dbReference>
<protein>
    <submittedName>
        <fullName evidence="1">Gliding motility-associated-like protein</fullName>
    </submittedName>
</protein>
<comment type="caution">
    <text evidence="1">The sequence shown here is derived from an EMBL/GenBank/DDBJ whole genome shotgun (WGS) entry which is preliminary data.</text>
</comment>
<keyword evidence="2" id="KW-1185">Reference proteome</keyword>
<gene>
    <name evidence="1" type="ORF">J2X31_003325</name>
</gene>
<proteinExistence type="predicted"/>
<name>A0ABU1TTX6_9FLAO</name>
<evidence type="ECO:0000313" key="2">
    <source>
        <dbReference type="Proteomes" id="UP001255185"/>
    </source>
</evidence>
<dbReference type="EMBL" id="JAVDVI010000018">
    <property type="protein sequence ID" value="MDR6969295.1"/>
    <property type="molecule type" value="Genomic_DNA"/>
</dbReference>
<sequence>MWKSGRSGAEGCSKPVTQNDVVIVGYPRYFTPNDDSYNDTWSIKALFYEHDAKVDIFDRYGKLLKCLNLKNAEVWDGTYNGMLMPATDYWFTLHYNNLGVRKEFSSHFSLKR</sequence>
<dbReference type="NCBIfam" id="TIGR04131">
    <property type="entry name" value="Bac_Flav_CTERM"/>
    <property type="match status" value="1"/>
</dbReference>
<reference evidence="1 2" key="1">
    <citation type="submission" date="2023-07" db="EMBL/GenBank/DDBJ databases">
        <title>Sorghum-associated microbial communities from plants grown in Nebraska, USA.</title>
        <authorList>
            <person name="Schachtman D."/>
        </authorList>
    </citation>
    <scope>NUCLEOTIDE SEQUENCE [LARGE SCALE GENOMIC DNA]</scope>
    <source>
        <strain evidence="1 2">3773</strain>
    </source>
</reference>
<organism evidence="1 2">
    <name type="scientific">Flavobacterium arsenatis</name>
    <dbReference type="NCBI Taxonomy" id="1484332"/>
    <lineage>
        <taxon>Bacteria</taxon>
        <taxon>Pseudomonadati</taxon>
        <taxon>Bacteroidota</taxon>
        <taxon>Flavobacteriia</taxon>
        <taxon>Flavobacteriales</taxon>
        <taxon>Flavobacteriaceae</taxon>
        <taxon>Flavobacterium</taxon>
    </lineage>
</organism>
<evidence type="ECO:0000313" key="1">
    <source>
        <dbReference type="EMBL" id="MDR6969295.1"/>
    </source>
</evidence>
<dbReference type="Proteomes" id="UP001255185">
    <property type="component" value="Unassembled WGS sequence"/>
</dbReference>
<accession>A0ABU1TTX6</accession>